<dbReference type="InterPro" id="IPR027417">
    <property type="entry name" value="P-loop_NTPase"/>
</dbReference>
<dbReference type="InterPro" id="IPR010488">
    <property type="entry name" value="Zeta_toxin_domain"/>
</dbReference>
<dbReference type="Proteomes" id="UP001163644">
    <property type="component" value="Chromosome"/>
</dbReference>
<evidence type="ECO:0000259" key="3">
    <source>
        <dbReference type="Pfam" id="PF06414"/>
    </source>
</evidence>
<sequence>MPMPRLRIFAGPNGSGKSTIKDQIAPNLIATYVNADDIEKSVKATGFLDLTTFNLCTTAAKLHEFLDTHPLIEKAGLQEQVKTISLEGQRIDFRAVNMNSYYSSVISDFIRHKLLDRMESFTFETVMSSPDKVSFMKLAQQRGYRTYLYFVATESVEININRVANRVDDGGHPVPEDKIRQRYKRSLELLPSAVSTSNRAYIFDNSGEKSVCLAEITEGTDLQYRVEDMPDWFMEQYVDKVIGANG</sequence>
<dbReference type="GO" id="GO:0016301">
    <property type="term" value="F:kinase activity"/>
    <property type="evidence" value="ECO:0007669"/>
    <property type="project" value="InterPro"/>
</dbReference>
<dbReference type="PANTHER" id="PTHR39206">
    <property type="entry name" value="SLL8004 PROTEIN"/>
    <property type="match status" value="1"/>
</dbReference>
<keyword evidence="2" id="KW-0067">ATP-binding</keyword>
<organism evidence="4 5">
    <name type="scientific">Pseudomonas viridiflava</name>
    <name type="common">Phytomonas viridiflava</name>
    <dbReference type="NCBI Taxonomy" id="33069"/>
    <lineage>
        <taxon>Bacteria</taxon>
        <taxon>Pseudomonadati</taxon>
        <taxon>Pseudomonadota</taxon>
        <taxon>Gammaproteobacteria</taxon>
        <taxon>Pseudomonadales</taxon>
        <taxon>Pseudomonadaceae</taxon>
        <taxon>Pseudomonas</taxon>
    </lineage>
</organism>
<dbReference type="SUPFAM" id="SSF52540">
    <property type="entry name" value="P-loop containing nucleoside triphosphate hydrolases"/>
    <property type="match status" value="1"/>
</dbReference>
<keyword evidence="1" id="KW-0547">Nucleotide-binding</keyword>
<protein>
    <recommendedName>
        <fullName evidence="3">Zeta toxin domain-containing protein</fullName>
    </recommendedName>
</protein>
<name>A0AA46VU91_PSEVI</name>
<dbReference type="RefSeq" id="WP_029241727.1">
    <property type="nucleotide sequence ID" value="NZ_CP036495.1"/>
</dbReference>
<dbReference type="AlphaFoldDB" id="A0AA46VU91"/>
<feature type="domain" description="Zeta toxin" evidence="3">
    <location>
        <begin position="110"/>
        <end position="208"/>
    </location>
</feature>
<evidence type="ECO:0000256" key="2">
    <source>
        <dbReference type="ARBA" id="ARBA00022840"/>
    </source>
</evidence>
<dbReference type="PANTHER" id="PTHR39206:SF1">
    <property type="entry name" value="SLL8004 PROTEIN"/>
    <property type="match status" value="1"/>
</dbReference>
<dbReference type="Gene3D" id="3.40.50.300">
    <property type="entry name" value="P-loop containing nucleotide triphosphate hydrolases"/>
    <property type="match status" value="1"/>
</dbReference>
<accession>A0AA46VU91</accession>
<proteinExistence type="predicted"/>
<dbReference type="Pfam" id="PF06414">
    <property type="entry name" value="Zeta_toxin"/>
    <property type="match status" value="1"/>
</dbReference>
<evidence type="ECO:0000313" key="5">
    <source>
        <dbReference type="Proteomes" id="UP001163644"/>
    </source>
</evidence>
<dbReference type="GeneID" id="47761891"/>
<evidence type="ECO:0000313" key="4">
    <source>
        <dbReference type="EMBL" id="UZA66840.1"/>
    </source>
</evidence>
<gene>
    <name evidence="4" type="ORF">EZZ81_00745</name>
</gene>
<dbReference type="EMBL" id="CP036495">
    <property type="protein sequence ID" value="UZA66840.1"/>
    <property type="molecule type" value="Genomic_DNA"/>
</dbReference>
<evidence type="ECO:0000256" key="1">
    <source>
        <dbReference type="ARBA" id="ARBA00022741"/>
    </source>
</evidence>
<dbReference type="GO" id="GO:0005524">
    <property type="term" value="F:ATP binding"/>
    <property type="evidence" value="ECO:0007669"/>
    <property type="project" value="UniProtKB-KW"/>
</dbReference>
<reference evidence="4" key="1">
    <citation type="submission" date="2019-02" db="EMBL/GenBank/DDBJ databases">
        <authorList>
            <person name="Lutz S."/>
            <person name="Schori C."/>
            <person name="Ahrens C.H."/>
            <person name="Gueguen E."/>
        </authorList>
    </citation>
    <scope>NUCLEOTIDE SEQUENCE</scope>
    <source>
        <strain evidence="4">Psy35</strain>
    </source>
</reference>